<protein>
    <submittedName>
        <fullName evidence="1">Uncharacterized protein</fullName>
    </submittedName>
</protein>
<feature type="non-terminal residue" evidence="1">
    <location>
        <position position="131"/>
    </location>
</feature>
<organism evidence="1">
    <name type="scientific">marine metagenome</name>
    <dbReference type="NCBI Taxonomy" id="408172"/>
    <lineage>
        <taxon>unclassified sequences</taxon>
        <taxon>metagenomes</taxon>
        <taxon>ecological metagenomes</taxon>
    </lineage>
</organism>
<dbReference type="EMBL" id="UINC01205532">
    <property type="protein sequence ID" value="SVE26746.1"/>
    <property type="molecule type" value="Genomic_DNA"/>
</dbReference>
<gene>
    <name evidence="1" type="ORF">METZ01_LOCUS479600</name>
</gene>
<dbReference type="AlphaFoldDB" id="A0A383C2T4"/>
<feature type="non-terminal residue" evidence="1">
    <location>
        <position position="1"/>
    </location>
</feature>
<proteinExistence type="predicted"/>
<sequence>VNQRVSLSKKDSILYCFYDLSVSYANYDFFQFLQLAELHRKRHGQDKLFLIFTAGTSGKFQHSTEQGEVALNSQMIMSNFLIPSCWLLPSCVNVAWLRNEEEVNVFFDQVGSNIFPITYNPQLVMVQPMTK</sequence>
<reference evidence="1" key="1">
    <citation type="submission" date="2018-05" db="EMBL/GenBank/DDBJ databases">
        <authorList>
            <person name="Lanie J.A."/>
            <person name="Ng W.-L."/>
            <person name="Kazmierczak K.M."/>
            <person name="Andrzejewski T.M."/>
            <person name="Davidsen T.M."/>
            <person name="Wayne K.J."/>
            <person name="Tettelin H."/>
            <person name="Glass J.I."/>
            <person name="Rusch D."/>
            <person name="Podicherti R."/>
            <person name="Tsui H.-C.T."/>
            <person name="Winkler M.E."/>
        </authorList>
    </citation>
    <scope>NUCLEOTIDE SEQUENCE</scope>
</reference>
<name>A0A383C2T4_9ZZZZ</name>
<evidence type="ECO:0000313" key="1">
    <source>
        <dbReference type="EMBL" id="SVE26746.1"/>
    </source>
</evidence>
<accession>A0A383C2T4</accession>